<evidence type="ECO:0000313" key="1">
    <source>
        <dbReference type="EMBL" id="AVJ51841.1"/>
    </source>
</evidence>
<organism evidence="1 2">
    <name type="scientific">Pantoea phage vB_PagS_Vid5</name>
    <dbReference type="NCBI Taxonomy" id="2099652"/>
    <lineage>
        <taxon>Viruses</taxon>
        <taxon>Duplodnaviria</taxon>
        <taxon>Heunggongvirae</taxon>
        <taxon>Uroviricota</taxon>
        <taxon>Caudoviricetes</taxon>
        <taxon>Vidquintavirus</taxon>
        <taxon>Vidquintavirus Vid5</taxon>
    </lineage>
</organism>
<dbReference type="EMBL" id="MG948468">
    <property type="protein sequence ID" value="AVJ51841.1"/>
    <property type="molecule type" value="Genomic_DNA"/>
</dbReference>
<proteinExistence type="predicted"/>
<reference evidence="1 2" key="1">
    <citation type="submission" date="2018-02" db="EMBL/GenBank/DDBJ databases">
        <title>Complete genome sequence of Pantoea phage vB_PagS_Vid5.</title>
        <authorList>
            <person name="Truncaite L."/>
            <person name="Simoliunas E."/>
            <person name="Meskys R."/>
        </authorList>
    </citation>
    <scope>NUCLEOTIDE SEQUENCE [LARGE SCALE GENOMIC DNA]</scope>
</reference>
<keyword evidence="2" id="KW-1185">Reference proteome</keyword>
<dbReference type="Proteomes" id="UP000241629">
    <property type="component" value="Segment"/>
</dbReference>
<evidence type="ECO:0000313" key="2">
    <source>
        <dbReference type="Proteomes" id="UP000241629"/>
    </source>
</evidence>
<gene>
    <name evidence="1" type="ORF">Vid5_gp86</name>
</gene>
<accession>A0A2P1CKQ3</accession>
<name>A0A2P1CKQ3_9CAUD</name>
<sequence length="63" mass="7171">MSKEDAKAFLFRPRKQDSLIGVSAETIDKLCEATGMNKTELLHYALVRMANEYNLRPLTVVDK</sequence>
<protein>
    <submittedName>
        <fullName evidence="1">Uncharacterized protein</fullName>
    </submittedName>
</protein>